<dbReference type="InterPro" id="IPR001807">
    <property type="entry name" value="ClC"/>
</dbReference>
<keyword evidence="8" id="KW-0868">Chloride</keyword>
<dbReference type="Proteomes" id="UP000321405">
    <property type="component" value="Unassembled WGS sequence"/>
</dbReference>
<dbReference type="AlphaFoldDB" id="A0A511BPZ5"/>
<evidence type="ECO:0000256" key="7">
    <source>
        <dbReference type="ARBA" id="ARBA00023173"/>
    </source>
</evidence>
<keyword evidence="5" id="KW-0406">Ion transport</keyword>
<dbReference type="PROSITE" id="PS51371">
    <property type="entry name" value="CBS"/>
    <property type="match status" value="1"/>
</dbReference>
<sequence>MVHAPYYVRALVRSNEIWLTGLAGCVGVLAGLSVWVVTRATLWAHRVLYALQNDGRLSGLESLDPVRTLLVPTLGGLVLGLFGLFLSRHFSHRPVDPVEANALHGGRMSLRDSAIVAFQTFLSNGCGASLGLEAGFSQIAAAFGSRAGLLFRVRRADLRILVGCGAGGAIGAAFDAPIAGSFYAFELVIGTYSLVNLAPVALASITAIGTVRLLGGVTASLALPAHGALAAGDVATVTGIGIGCGLLGIAVMRGVTIAEAVFRRTGAPAVLRPVLGGALVGGLALYSPSILSAGHAAATKVLAGGVPLQTLAVLLLFKALASCISIGSGFRGGLFFASLYLGVLAGSLMAAIPGALWSGALPPPTCAVLGMSAMAVAIIGVPMTMTCLILEMTADLTLASGVLLASILSLLTVRRLFGYSFATWRFHQRGETIRSAVDVSWLRRLSVRRMMQEPVTLYPPEMPLSRARQLCPPGHAPQIVLGDSDRRYRGIVLVPDIHLPGTPPDRPLAALAQNEGTMLLPGMDIRDAARAFEQAETDALVVVDSLETRHVIGLLTERYVLRRYAEALDRTRRELAGETRRDLCTGRPS</sequence>
<feature type="transmembrane region" description="Helical" evidence="11">
    <location>
        <begin position="398"/>
        <end position="417"/>
    </location>
</feature>
<evidence type="ECO:0000256" key="8">
    <source>
        <dbReference type="ARBA" id="ARBA00023214"/>
    </source>
</evidence>
<dbReference type="InterPro" id="IPR014743">
    <property type="entry name" value="Cl-channel_core"/>
</dbReference>
<dbReference type="Gene3D" id="3.10.580.10">
    <property type="entry name" value="CBS-domain"/>
    <property type="match status" value="1"/>
</dbReference>
<organism evidence="13 14">
    <name type="scientific">Swaminathania salitolerans</name>
    <dbReference type="NCBI Taxonomy" id="182838"/>
    <lineage>
        <taxon>Bacteria</taxon>
        <taxon>Pseudomonadati</taxon>
        <taxon>Pseudomonadota</taxon>
        <taxon>Alphaproteobacteria</taxon>
        <taxon>Acetobacterales</taxon>
        <taxon>Acetobacteraceae</taxon>
        <taxon>Swaminathania</taxon>
    </lineage>
</organism>
<dbReference type="PANTHER" id="PTHR43427">
    <property type="entry name" value="CHLORIDE CHANNEL PROTEIN CLC-E"/>
    <property type="match status" value="1"/>
</dbReference>
<evidence type="ECO:0000256" key="11">
    <source>
        <dbReference type="SAM" id="Phobius"/>
    </source>
</evidence>
<feature type="transmembrane region" description="Helical" evidence="11">
    <location>
        <begin position="275"/>
        <end position="298"/>
    </location>
</feature>
<evidence type="ECO:0000256" key="6">
    <source>
        <dbReference type="ARBA" id="ARBA00023136"/>
    </source>
</evidence>
<dbReference type="InterPro" id="IPR000644">
    <property type="entry name" value="CBS_dom"/>
</dbReference>
<evidence type="ECO:0000256" key="3">
    <source>
        <dbReference type="ARBA" id="ARBA00022692"/>
    </source>
</evidence>
<reference evidence="13 14" key="1">
    <citation type="submission" date="2019-07" db="EMBL/GenBank/DDBJ databases">
        <title>Whole genome shotgun sequence of Swaminathania salitolerans NBRC 104436.</title>
        <authorList>
            <person name="Hosoyama A."/>
            <person name="Uohara A."/>
            <person name="Ohji S."/>
            <person name="Ichikawa N."/>
        </authorList>
    </citation>
    <scope>NUCLEOTIDE SEQUENCE [LARGE SCALE GENOMIC DNA]</scope>
    <source>
        <strain evidence="13 14">NBRC 104436</strain>
    </source>
</reference>
<comment type="caution">
    <text evidence="13">The sequence shown here is derived from an EMBL/GenBank/DDBJ whole genome shotgun (WGS) entry which is preliminary data.</text>
</comment>
<dbReference type="PRINTS" id="PR00762">
    <property type="entry name" value="CLCHANNEL"/>
</dbReference>
<evidence type="ECO:0000256" key="4">
    <source>
        <dbReference type="ARBA" id="ARBA00022989"/>
    </source>
</evidence>
<evidence type="ECO:0000313" key="13">
    <source>
        <dbReference type="EMBL" id="GEL02335.1"/>
    </source>
</evidence>
<keyword evidence="10" id="KW-0129">CBS domain</keyword>
<evidence type="ECO:0000259" key="12">
    <source>
        <dbReference type="PROSITE" id="PS51371"/>
    </source>
</evidence>
<feature type="transmembrane region" description="Helical" evidence="11">
    <location>
        <begin position="368"/>
        <end position="392"/>
    </location>
</feature>
<keyword evidence="14" id="KW-1185">Reference proteome</keyword>
<keyword evidence="6 11" id="KW-0472">Membrane</keyword>
<accession>A0A511BPZ5</accession>
<keyword evidence="3 11" id="KW-0812">Transmembrane</keyword>
<dbReference type="SUPFAM" id="SSF54631">
    <property type="entry name" value="CBS-domain pair"/>
    <property type="match status" value="1"/>
</dbReference>
<evidence type="ECO:0000256" key="9">
    <source>
        <dbReference type="ARBA" id="ARBA00023303"/>
    </source>
</evidence>
<evidence type="ECO:0000256" key="5">
    <source>
        <dbReference type="ARBA" id="ARBA00023065"/>
    </source>
</evidence>
<keyword evidence="2" id="KW-0813">Transport</keyword>
<feature type="transmembrane region" description="Helical" evidence="11">
    <location>
        <begin position="310"/>
        <end position="328"/>
    </location>
</feature>
<dbReference type="GO" id="GO:0034707">
    <property type="term" value="C:chloride channel complex"/>
    <property type="evidence" value="ECO:0007669"/>
    <property type="project" value="UniProtKB-KW"/>
</dbReference>
<feature type="transmembrane region" description="Helical" evidence="11">
    <location>
        <begin position="334"/>
        <end position="356"/>
    </location>
</feature>
<evidence type="ECO:0000256" key="2">
    <source>
        <dbReference type="ARBA" id="ARBA00022448"/>
    </source>
</evidence>
<dbReference type="CDD" id="cd00400">
    <property type="entry name" value="Voltage_gated_ClC"/>
    <property type="match status" value="1"/>
</dbReference>
<dbReference type="Pfam" id="PF00654">
    <property type="entry name" value="Voltage_CLC"/>
    <property type="match status" value="1"/>
</dbReference>
<dbReference type="InterPro" id="IPR050368">
    <property type="entry name" value="ClC-type_chloride_channel"/>
</dbReference>
<evidence type="ECO:0000256" key="10">
    <source>
        <dbReference type="PROSITE-ProRule" id="PRU00703"/>
    </source>
</evidence>
<evidence type="ECO:0000256" key="1">
    <source>
        <dbReference type="ARBA" id="ARBA00004141"/>
    </source>
</evidence>
<proteinExistence type="predicted"/>
<evidence type="ECO:0000313" key="14">
    <source>
        <dbReference type="Proteomes" id="UP000321405"/>
    </source>
</evidence>
<dbReference type="SUPFAM" id="SSF81340">
    <property type="entry name" value="Clc chloride channel"/>
    <property type="match status" value="1"/>
</dbReference>
<dbReference type="InterPro" id="IPR046342">
    <property type="entry name" value="CBS_dom_sf"/>
</dbReference>
<name>A0A511BPZ5_9PROT</name>
<feature type="transmembrane region" description="Helical" evidence="11">
    <location>
        <begin position="197"/>
        <end position="222"/>
    </location>
</feature>
<gene>
    <name evidence="13" type="ORF">SSA02_14980</name>
</gene>
<dbReference type="GO" id="GO:0005254">
    <property type="term" value="F:chloride channel activity"/>
    <property type="evidence" value="ECO:0007669"/>
    <property type="project" value="UniProtKB-KW"/>
</dbReference>
<feature type="transmembrane region" description="Helical" evidence="11">
    <location>
        <begin position="234"/>
        <end position="255"/>
    </location>
</feature>
<feature type="domain" description="CBS" evidence="12">
    <location>
        <begin position="512"/>
        <end position="570"/>
    </location>
</feature>
<dbReference type="PANTHER" id="PTHR43427:SF6">
    <property type="entry name" value="CHLORIDE CHANNEL PROTEIN CLC-E"/>
    <property type="match status" value="1"/>
</dbReference>
<keyword evidence="7" id="KW-0869">Chloride channel</keyword>
<dbReference type="Pfam" id="PF00571">
    <property type="entry name" value="CBS"/>
    <property type="match status" value="1"/>
</dbReference>
<keyword evidence="4 11" id="KW-1133">Transmembrane helix</keyword>
<comment type="subcellular location">
    <subcellularLocation>
        <location evidence="1">Membrane</location>
        <topology evidence="1">Multi-pass membrane protein</topology>
    </subcellularLocation>
</comment>
<dbReference type="Gene3D" id="1.10.3080.10">
    <property type="entry name" value="Clc chloride channel"/>
    <property type="match status" value="1"/>
</dbReference>
<dbReference type="EMBL" id="BJVC01000003">
    <property type="protein sequence ID" value="GEL02335.1"/>
    <property type="molecule type" value="Genomic_DNA"/>
</dbReference>
<feature type="transmembrane region" description="Helical" evidence="11">
    <location>
        <begin position="69"/>
        <end position="86"/>
    </location>
</feature>
<protein>
    <submittedName>
        <fullName evidence="13">Chloride channel protein</fullName>
    </submittedName>
</protein>
<keyword evidence="9" id="KW-0407">Ion channel</keyword>
<feature type="transmembrane region" description="Helical" evidence="11">
    <location>
        <begin position="17"/>
        <end position="38"/>
    </location>
</feature>